<dbReference type="STRING" id="1416779.SAMN05444409_0049"/>
<evidence type="ECO:0000256" key="1">
    <source>
        <dbReference type="SAM" id="MobiDB-lite"/>
    </source>
</evidence>
<dbReference type="AlphaFoldDB" id="A0A1N6DU62"/>
<evidence type="ECO:0000313" key="3">
    <source>
        <dbReference type="Proteomes" id="UP000185207"/>
    </source>
</evidence>
<keyword evidence="3" id="KW-1185">Reference proteome</keyword>
<dbReference type="EMBL" id="FSRK01000001">
    <property type="protein sequence ID" value="SIN74247.1"/>
    <property type="molecule type" value="Genomic_DNA"/>
</dbReference>
<sequence>MRKNYLMWFVILTFLIIGCRNDNFNANETSNNQQALKFRVVPKSSIPGVINELQAKTANFIVSLKASSASGKSETIFGEVKTDFVVETTNNGSIYYNFPVVPADSTPDIYNLEVKVSDGTYTSKIVRYSPSEDWLTNDPNDFLFFSGNISTYTLDGTQQTNMSMVNGSGGCSGNPGGGGGPSGPGGTNGPGDTGGGGGGNWPNTGDTGGPTGGTGGNGCGVYQLSHYTYSQNPVTGERYITGEVWINLCGETQHVFYGGSNKGNCNGVGSGTVSIPLLNDPCTKIKAKFADTKFKAKYDNINKPDVFGLDHEKGTFERYPPKNSGLQPSFVDIENKIGTTDMSLPDDKSGVSGLMHSHQDEDANGNHPIKIFSPTDVRTFINILMPQASSYTGSYMNAYSIVTTSGGNYMLQYTKATWPGSINYETKEKWQTWYKDEYRKLINDEKLTQANVEKIFTQFIKEVTKIDGLEVYKVTETSSAKLEYNGADQPVKSTPCP</sequence>
<dbReference type="OrthoDB" id="1264044at2"/>
<dbReference type="RefSeq" id="WP_074232933.1">
    <property type="nucleotide sequence ID" value="NZ_FSRK01000001.1"/>
</dbReference>
<dbReference type="PROSITE" id="PS51257">
    <property type="entry name" value="PROKAR_LIPOPROTEIN"/>
    <property type="match status" value="1"/>
</dbReference>
<gene>
    <name evidence="2" type="ORF">SAMN05444409_0049</name>
</gene>
<dbReference type="Proteomes" id="UP000185207">
    <property type="component" value="Unassembled WGS sequence"/>
</dbReference>
<name>A0A1N6DU62_9FLAO</name>
<reference evidence="3" key="1">
    <citation type="submission" date="2016-11" db="EMBL/GenBank/DDBJ databases">
        <authorList>
            <person name="Varghese N."/>
            <person name="Submissions S."/>
        </authorList>
    </citation>
    <scope>NUCLEOTIDE SEQUENCE [LARGE SCALE GENOMIC DNA]</scope>
    <source>
        <strain evidence="3">DSM 27623</strain>
    </source>
</reference>
<protein>
    <submittedName>
        <fullName evidence="2">Uncharacterized protein</fullName>
    </submittedName>
</protein>
<accession>A0A1N6DU62</accession>
<organism evidence="2 3">
    <name type="scientific">Epilithonimonas zeae</name>
    <dbReference type="NCBI Taxonomy" id="1416779"/>
    <lineage>
        <taxon>Bacteria</taxon>
        <taxon>Pseudomonadati</taxon>
        <taxon>Bacteroidota</taxon>
        <taxon>Flavobacteriia</taxon>
        <taxon>Flavobacteriales</taxon>
        <taxon>Weeksellaceae</taxon>
        <taxon>Chryseobacterium group</taxon>
        <taxon>Epilithonimonas</taxon>
    </lineage>
</organism>
<evidence type="ECO:0000313" key="2">
    <source>
        <dbReference type="EMBL" id="SIN74247.1"/>
    </source>
</evidence>
<feature type="compositionally biased region" description="Gly residues" evidence="1">
    <location>
        <begin position="167"/>
        <end position="212"/>
    </location>
</feature>
<feature type="region of interest" description="Disordered" evidence="1">
    <location>
        <begin position="164"/>
        <end position="212"/>
    </location>
</feature>
<proteinExistence type="predicted"/>